<name>A0AAV1S2H1_9ROSI</name>
<protein>
    <submittedName>
        <fullName evidence="1">Uncharacterized protein</fullName>
    </submittedName>
</protein>
<evidence type="ECO:0000313" key="1">
    <source>
        <dbReference type="EMBL" id="CAK7342532.1"/>
    </source>
</evidence>
<proteinExistence type="predicted"/>
<evidence type="ECO:0000313" key="2">
    <source>
        <dbReference type="Proteomes" id="UP001314170"/>
    </source>
</evidence>
<dbReference type="Proteomes" id="UP001314170">
    <property type="component" value="Unassembled WGS sequence"/>
</dbReference>
<dbReference type="EMBL" id="CAWUPB010001160">
    <property type="protein sequence ID" value="CAK7342532.1"/>
    <property type="molecule type" value="Genomic_DNA"/>
</dbReference>
<organism evidence="1 2">
    <name type="scientific">Dovyalis caffra</name>
    <dbReference type="NCBI Taxonomy" id="77055"/>
    <lineage>
        <taxon>Eukaryota</taxon>
        <taxon>Viridiplantae</taxon>
        <taxon>Streptophyta</taxon>
        <taxon>Embryophyta</taxon>
        <taxon>Tracheophyta</taxon>
        <taxon>Spermatophyta</taxon>
        <taxon>Magnoliopsida</taxon>
        <taxon>eudicotyledons</taxon>
        <taxon>Gunneridae</taxon>
        <taxon>Pentapetalae</taxon>
        <taxon>rosids</taxon>
        <taxon>fabids</taxon>
        <taxon>Malpighiales</taxon>
        <taxon>Salicaceae</taxon>
        <taxon>Flacourtieae</taxon>
        <taxon>Dovyalis</taxon>
    </lineage>
</organism>
<accession>A0AAV1S2H1</accession>
<keyword evidence="2" id="KW-1185">Reference proteome</keyword>
<dbReference type="AlphaFoldDB" id="A0AAV1S2H1"/>
<reference evidence="1 2" key="1">
    <citation type="submission" date="2024-01" db="EMBL/GenBank/DDBJ databases">
        <authorList>
            <person name="Waweru B."/>
        </authorList>
    </citation>
    <scope>NUCLEOTIDE SEQUENCE [LARGE SCALE GENOMIC DNA]</scope>
</reference>
<gene>
    <name evidence="1" type="ORF">DCAF_LOCUS16842</name>
</gene>
<sequence>MAYQSRQIIQSTICSERERIANPKRNCEKYLSHQITANNLLPVLPQSGSLHEREKKKERQRNQLGKIQLKQFPSTVLSHGVGILHPTKNWHIYGPNMKHNVLKNCPNKNFFKEVLRSTHWRNGVEIFKFGME</sequence>
<comment type="caution">
    <text evidence="1">The sequence shown here is derived from an EMBL/GenBank/DDBJ whole genome shotgun (WGS) entry which is preliminary data.</text>
</comment>